<protein>
    <submittedName>
        <fullName evidence="1">DUF1697 domain-containing protein</fullName>
    </submittedName>
</protein>
<name>A0A411EBQ0_9FLAO</name>
<accession>A0A411EBQ0</accession>
<dbReference type="SUPFAM" id="SSF160379">
    <property type="entry name" value="SP0830-like"/>
    <property type="match status" value="1"/>
</dbReference>
<dbReference type="PANTHER" id="PTHR36439">
    <property type="entry name" value="BLL4334 PROTEIN"/>
    <property type="match status" value="1"/>
</dbReference>
<dbReference type="Gene3D" id="3.30.70.1280">
    <property type="entry name" value="SP0830-like domains"/>
    <property type="match status" value="1"/>
</dbReference>
<keyword evidence="2" id="KW-1185">Reference proteome</keyword>
<sequence length="180" mass="20448">MITYVIFLRGINVGGHHKVPMAQLRHEMEQMGFTEVSTLLNSGNVIFRAQEEDEEKLSIVISSRIADVFGFEIPVTTIKADRILKLTKADPFKGEALKEGIKFYVTFLKEEKEDMIPSPSENEDASIKIIFVAKGMVCSVLDLNKSKTPKAMEFLEKIYGKEITTRNWNTVMKVVNKLNF</sequence>
<dbReference type="KEGG" id="mur:EQY75_10755"/>
<dbReference type="OrthoDB" id="9806494at2"/>
<evidence type="ECO:0000313" key="1">
    <source>
        <dbReference type="EMBL" id="QBA64964.1"/>
    </source>
</evidence>
<dbReference type="RefSeq" id="WP_129605741.1">
    <property type="nucleotide sequence ID" value="NZ_CP035544.1"/>
</dbReference>
<organism evidence="1 2">
    <name type="scientific">Muriicola soli</name>
    <dbReference type="NCBI Taxonomy" id="2507538"/>
    <lineage>
        <taxon>Bacteria</taxon>
        <taxon>Pseudomonadati</taxon>
        <taxon>Bacteroidota</taxon>
        <taxon>Flavobacteriia</taxon>
        <taxon>Flavobacteriales</taxon>
        <taxon>Flavobacteriaceae</taxon>
        <taxon>Muriicola</taxon>
    </lineage>
</organism>
<dbReference type="Pfam" id="PF08002">
    <property type="entry name" value="DUF1697"/>
    <property type="match status" value="1"/>
</dbReference>
<dbReference type="Proteomes" id="UP000290889">
    <property type="component" value="Chromosome"/>
</dbReference>
<dbReference type="InterPro" id="IPR012545">
    <property type="entry name" value="DUF1697"/>
</dbReference>
<gene>
    <name evidence="1" type="ORF">EQY75_10755</name>
</gene>
<dbReference type="EMBL" id="CP035544">
    <property type="protein sequence ID" value="QBA64964.1"/>
    <property type="molecule type" value="Genomic_DNA"/>
</dbReference>
<dbReference type="PANTHER" id="PTHR36439:SF1">
    <property type="entry name" value="DUF1697 DOMAIN-CONTAINING PROTEIN"/>
    <property type="match status" value="1"/>
</dbReference>
<dbReference type="AlphaFoldDB" id="A0A411EBQ0"/>
<dbReference type="PIRSF" id="PIRSF008502">
    <property type="entry name" value="UCP008502"/>
    <property type="match status" value="1"/>
</dbReference>
<proteinExistence type="predicted"/>
<evidence type="ECO:0000313" key="2">
    <source>
        <dbReference type="Proteomes" id="UP000290889"/>
    </source>
</evidence>
<reference evidence="1 2" key="1">
    <citation type="submission" date="2019-01" db="EMBL/GenBank/DDBJ databases">
        <title>Muriicola soli sp. nov., isolated from soil.</title>
        <authorList>
            <person name="Kang H.J."/>
            <person name="Kim S.B."/>
        </authorList>
    </citation>
    <scope>NUCLEOTIDE SEQUENCE [LARGE SCALE GENOMIC DNA]</scope>
    <source>
        <strain evidence="1 2">MMS17-SY002</strain>
    </source>
</reference>